<dbReference type="STRING" id="203124.Tery_0247"/>
<dbReference type="HOGENOM" id="CLU_012431_6_1_3"/>
<sequence>MRCLNCYTDGIPINTEICPNKECGVYLPSLNRDLLKPGTQLRNKTYQIDYALGHGGFGVTYQGHHILLDEMVVIKEYYPKNYALRHPITGGFTIPINQKKIFQQGLKRFIQEGRILAKLNHPNVVRVTDLFEENETVYLVMELVKGKSLRKELDSQPNKKFSTQKVEEIMTVIVSALSTVHKQGVFHLNIKPDNILLTPQGHLVLIDFGLAKKTFGTIIGTSSTRTFTENYAAPEVIFGGELGVESDIFELGMMVYEMLTGKLPPNALKRSLSKDGKNWRPQDLESSWYKLVMSALALEKENRLGNIEEWWQLKQNKITPNYPLSKNINNTFSGVVKTFNSEVLETNYLSLQKFTFEVVTVDHYGKIINRRQESARQKIEDLGNGIKLEMVYIPGGSFLIGSPKKERGRKDFEGPQHQVNIHPFYMSKYPITQEQYQRIMGKNPSYFKGKKRPVECVSWNNATEFCQKLSKVLSKKYSLPSESQWEYACRAETTTPFYFGETITTKLVNYNGRHAYAHGPKGEYREKTTDVGSFPPNAFGLYDMHGNVREWCQDIWHLCYDGAPIDGSAWETGGDSDWRVIRGGSCSFDPGCCRSANRCFYFSLKANDDDIGFRVLSVPPQDS</sequence>
<dbReference type="GO" id="GO:0004674">
    <property type="term" value="F:protein serine/threonine kinase activity"/>
    <property type="evidence" value="ECO:0007669"/>
    <property type="project" value="UniProtKB-KW"/>
</dbReference>
<dbReference type="EMBL" id="CP000393">
    <property type="protein sequence ID" value="ABG49733.1"/>
    <property type="molecule type" value="Genomic_DNA"/>
</dbReference>
<dbReference type="eggNOG" id="COG1262">
    <property type="taxonomic scope" value="Bacteria"/>
</dbReference>
<evidence type="ECO:0000313" key="3">
    <source>
        <dbReference type="EMBL" id="ABG49733.1"/>
    </source>
</evidence>
<dbReference type="InterPro" id="IPR000719">
    <property type="entry name" value="Prot_kinase_dom"/>
</dbReference>
<keyword evidence="1" id="KW-0067">ATP-binding</keyword>
<organism evidence="3">
    <name type="scientific">Trichodesmium erythraeum (strain IMS101)</name>
    <dbReference type="NCBI Taxonomy" id="203124"/>
    <lineage>
        <taxon>Bacteria</taxon>
        <taxon>Bacillati</taxon>
        <taxon>Cyanobacteriota</taxon>
        <taxon>Cyanophyceae</taxon>
        <taxon>Oscillatoriophycideae</taxon>
        <taxon>Oscillatoriales</taxon>
        <taxon>Microcoleaceae</taxon>
        <taxon>Trichodesmium</taxon>
    </lineage>
</organism>
<dbReference type="RefSeq" id="WP_011610129.1">
    <property type="nucleotide sequence ID" value="NC_008312.1"/>
</dbReference>
<keyword evidence="3" id="KW-0723">Serine/threonine-protein kinase</keyword>
<dbReference type="GO" id="GO:0120147">
    <property type="term" value="F:formylglycine-generating oxidase activity"/>
    <property type="evidence" value="ECO:0007669"/>
    <property type="project" value="TreeGrafter"/>
</dbReference>
<dbReference type="SUPFAM" id="SSF56436">
    <property type="entry name" value="C-type lectin-like"/>
    <property type="match status" value="1"/>
</dbReference>
<gene>
    <name evidence="3" type="ordered locus">Tery_0247</name>
</gene>
<dbReference type="PROSITE" id="PS50011">
    <property type="entry name" value="PROTEIN_KINASE_DOM"/>
    <property type="match status" value="1"/>
</dbReference>
<dbReference type="AlphaFoldDB" id="Q119U1"/>
<dbReference type="InterPro" id="IPR016187">
    <property type="entry name" value="CTDL_fold"/>
</dbReference>
<accession>Q119U1</accession>
<dbReference type="GO" id="GO:0005524">
    <property type="term" value="F:ATP binding"/>
    <property type="evidence" value="ECO:0007669"/>
    <property type="project" value="UniProtKB-UniRule"/>
</dbReference>
<protein>
    <submittedName>
        <fullName evidence="3">Serine/threonine protein kinase</fullName>
    </submittedName>
</protein>
<dbReference type="CDD" id="cd14014">
    <property type="entry name" value="STKc_PknB_like"/>
    <property type="match status" value="1"/>
</dbReference>
<dbReference type="InterPro" id="IPR042095">
    <property type="entry name" value="SUMF_sf"/>
</dbReference>
<dbReference type="PANTHER" id="PTHR23150:SF19">
    <property type="entry name" value="FORMYLGLYCINE-GENERATING ENZYME"/>
    <property type="match status" value="1"/>
</dbReference>
<feature type="domain" description="Protein kinase" evidence="2">
    <location>
        <begin position="46"/>
        <end position="318"/>
    </location>
</feature>
<keyword evidence="3" id="KW-0418">Kinase</keyword>
<name>Q119U1_TRIEI</name>
<dbReference type="PANTHER" id="PTHR23150">
    <property type="entry name" value="SULFATASE MODIFYING FACTOR 1, 2"/>
    <property type="match status" value="1"/>
</dbReference>
<dbReference type="InterPro" id="IPR017441">
    <property type="entry name" value="Protein_kinase_ATP_BS"/>
</dbReference>
<dbReference type="InterPro" id="IPR005532">
    <property type="entry name" value="SUMF_dom"/>
</dbReference>
<proteinExistence type="predicted"/>
<dbReference type="KEGG" id="ter:Tery_0247"/>
<reference evidence="3" key="1">
    <citation type="submission" date="2006-06" db="EMBL/GenBank/DDBJ databases">
        <title>Complete sequence of Trichodesmium erythraeum IMS101.</title>
        <authorList>
            <consortium name="US DOE Joint Genome Institute"/>
            <person name="Copeland A."/>
            <person name="Lucas S."/>
            <person name="Lapidus A."/>
            <person name="Barry K."/>
            <person name="Detter J.C."/>
            <person name="Glavina del Rio T."/>
            <person name="Hammon N."/>
            <person name="Israni S."/>
            <person name="Dalin E."/>
            <person name="Tice H."/>
            <person name="Pitluck S."/>
            <person name="Kiss H."/>
            <person name="Munk A.C."/>
            <person name="Brettin T."/>
            <person name="Bruce D."/>
            <person name="Han C."/>
            <person name="Tapia R."/>
            <person name="Gilna P."/>
            <person name="Schmutz J."/>
            <person name="Larimer F."/>
            <person name="Land M."/>
            <person name="Hauser L."/>
            <person name="Kyrpides N."/>
            <person name="Kim E."/>
            <person name="Richardson P."/>
        </authorList>
    </citation>
    <scope>NUCLEOTIDE SEQUENCE [LARGE SCALE GENOMIC DNA]</scope>
    <source>
        <strain evidence="3">IMS101</strain>
    </source>
</reference>
<dbReference type="Pfam" id="PF00069">
    <property type="entry name" value="Pkinase"/>
    <property type="match status" value="1"/>
</dbReference>
<dbReference type="SUPFAM" id="SSF56112">
    <property type="entry name" value="Protein kinase-like (PK-like)"/>
    <property type="match status" value="1"/>
</dbReference>
<dbReference type="Gene3D" id="3.90.1580.10">
    <property type="entry name" value="paralog of FGE (formylglycine-generating enzyme)"/>
    <property type="match status" value="1"/>
</dbReference>
<feature type="binding site" evidence="1">
    <location>
        <position position="75"/>
    </location>
    <ligand>
        <name>ATP</name>
        <dbReference type="ChEBI" id="CHEBI:30616"/>
    </ligand>
</feature>
<dbReference type="eggNOG" id="COG0515">
    <property type="taxonomic scope" value="Bacteria"/>
</dbReference>
<keyword evidence="1" id="KW-0547">Nucleotide-binding</keyword>
<dbReference type="Gene3D" id="1.10.510.10">
    <property type="entry name" value="Transferase(Phosphotransferase) domain 1"/>
    <property type="match status" value="1"/>
</dbReference>
<evidence type="ECO:0000256" key="1">
    <source>
        <dbReference type="PROSITE-ProRule" id="PRU10141"/>
    </source>
</evidence>
<dbReference type="InterPro" id="IPR051043">
    <property type="entry name" value="Sulfatase_Mod_Factor_Kinase"/>
</dbReference>
<dbReference type="OrthoDB" id="569031at2"/>
<dbReference type="PROSITE" id="PS00107">
    <property type="entry name" value="PROTEIN_KINASE_ATP"/>
    <property type="match status" value="1"/>
</dbReference>
<dbReference type="InterPro" id="IPR011009">
    <property type="entry name" value="Kinase-like_dom_sf"/>
</dbReference>
<dbReference type="Pfam" id="PF03781">
    <property type="entry name" value="FGE-sulfatase"/>
    <property type="match status" value="1"/>
</dbReference>
<keyword evidence="3" id="KW-0808">Transferase</keyword>
<evidence type="ECO:0000259" key="2">
    <source>
        <dbReference type="PROSITE" id="PS50011"/>
    </source>
</evidence>